<comment type="caution">
    <text evidence="1">The sequence shown here is derived from an EMBL/GenBank/DDBJ whole genome shotgun (WGS) entry which is preliminary data.</text>
</comment>
<evidence type="ECO:0000313" key="1">
    <source>
        <dbReference type="EMBL" id="KWZ77390.1"/>
    </source>
</evidence>
<dbReference type="PATRIC" id="fig|1398.22.peg.3281"/>
<evidence type="ECO:0000313" key="2">
    <source>
        <dbReference type="Proteomes" id="UP000070376"/>
    </source>
</evidence>
<name>A0A133KCY1_HEYCO</name>
<organism evidence="1 2">
    <name type="scientific">Heyndrickxia coagulans</name>
    <name type="common">Weizmannia coagulans</name>
    <dbReference type="NCBI Taxonomy" id="1398"/>
    <lineage>
        <taxon>Bacteria</taxon>
        <taxon>Bacillati</taxon>
        <taxon>Bacillota</taxon>
        <taxon>Bacilli</taxon>
        <taxon>Bacillales</taxon>
        <taxon>Bacillaceae</taxon>
        <taxon>Heyndrickxia</taxon>
    </lineage>
</organism>
<reference evidence="2" key="1">
    <citation type="submission" date="2016-01" db="EMBL/GenBank/DDBJ databases">
        <authorList>
            <person name="Mitreva M."/>
            <person name="Pepin K.H."/>
            <person name="Mihindukulasuriya K.A."/>
            <person name="Fulton R."/>
            <person name="Fronick C."/>
            <person name="O'Laughlin M."/>
            <person name="Miner T."/>
            <person name="Herter B."/>
            <person name="Rosa B.A."/>
            <person name="Cordes M."/>
            <person name="Tomlinson C."/>
            <person name="Wollam A."/>
            <person name="Palsikar V.B."/>
            <person name="Mardis E.R."/>
            <person name="Wilson R.K."/>
        </authorList>
    </citation>
    <scope>NUCLEOTIDE SEQUENCE [LARGE SCALE GENOMIC DNA]</scope>
    <source>
        <strain evidence="2">GED7749B</strain>
    </source>
</reference>
<gene>
    <name evidence="1" type="ORF">HMPREF3213_03267</name>
</gene>
<proteinExistence type="predicted"/>
<sequence>MCKVKIFDDFPSAQPDSCGEIMKTPPIKRKICMRPVRFFIVLLAFLNIC</sequence>
<accession>A0A133KCY1</accession>
<dbReference type="AlphaFoldDB" id="A0A133KCY1"/>
<protein>
    <submittedName>
        <fullName evidence="1">Uncharacterized protein</fullName>
    </submittedName>
</protein>
<dbReference type="Proteomes" id="UP000070376">
    <property type="component" value="Unassembled WGS sequence"/>
</dbReference>
<dbReference type="EMBL" id="LRPN01000171">
    <property type="protein sequence ID" value="KWZ77390.1"/>
    <property type="molecule type" value="Genomic_DNA"/>
</dbReference>